<evidence type="ECO:0000256" key="11">
    <source>
        <dbReference type="SAM" id="Phobius"/>
    </source>
</evidence>
<evidence type="ECO:0000256" key="8">
    <source>
        <dbReference type="ARBA" id="ARBA00022989"/>
    </source>
</evidence>
<feature type="transmembrane region" description="Helical" evidence="11">
    <location>
        <begin position="12"/>
        <end position="33"/>
    </location>
</feature>
<dbReference type="GO" id="GO:0005789">
    <property type="term" value="C:endoplasmic reticulum membrane"/>
    <property type="evidence" value="ECO:0007669"/>
    <property type="project" value="UniProtKB-SubCell"/>
</dbReference>
<dbReference type="PANTHER" id="PTHR12646:SF0">
    <property type="entry name" value="DOL-P-MAN:MAN(5)GLCNAC(2)-PP-DOL ALPHA-1,3-MANNOSYLTRANSFERASE"/>
    <property type="match status" value="1"/>
</dbReference>
<evidence type="ECO:0000256" key="9">
    <source>
        <dbReference type="ARBA" id="ARBA00023136"/>
    </source>
</evidence>
<feature type="transmembrane region" description="Helical" evidence="11">
    <location>
        <begin position="136"/>
        <end position="159"/>
    </location>
</feature>
<feature type="transmembrane region" description="Helical" evidence="11">
    <location>
        <begin position="75"/>
        <end position="98"/>
    </location>
</feature>
<dbReference type="PANTHER" id="PTHR12646">
    <property type="entry name" value="NOT56 - RELATED"/>
    <property type="match status" value="1"/>
</dbReference>
<evidence type="ECO:0000256" key="5">
    <source>
        <dbReference type="ARBA" id="ARBA00022679"/>
    </source>
</evidence>
<name>A0A7S1GPB1_CYCTE</name>
<protein>
    <recommendedName>
        <fullName evidence="3">dolichyl-P-Man:Man5GlcNAc2-PP-dolichol alpha-1,3-mannosyltransferase</fullName>
        <ecNumber evidence="3">2.4.1.258</ecNumber>
    </recommendedName>
</protein>
<evidence type="ECO:0000256" key="3">
    <source>
        <dbReference type="ARBA" id="ARBA00011964"/>
    </source>
</evidence>
<dbReference type="EMBL" id="HBFW01019050">
    <property type="protein sequence ID" value="CAD8941158.1"/>
    <property type="molecule type" value="Transcribed_RNA"/>
</dbReference>
<dbReference type="Pfam" id="PF05208">
    <property type="entry name" value="ALG3"/>
    <property type="match status" value="1"/>
</dbReference>
<keyword evidence="8 11" id="KW-1133">Transmembrane helix</keyword>
<reference evidence="12" key="1">
    <citation type="submission" date="2021-01" db="EMBL/GenBank/DDBJ databases">
        <authorList>
            <person name="Corre E."/>
            <person name="Pelletier E."/>
            <person name="Niang G."/>
            <person name="Scheremetjew M."/>
            <person name="Finn R."/>
            <person name="Kale V."/>
            <person name="Holt S."/>
            <person name="Cochrane G."/>
            <person name="Meng A."/>
            <person name="Brown T."/>
            <person name="Cohen L."/>
        </authorList>
    </citation>
    <scope>NUCLEOTIDE SEQUENCE</scope>
    <source>
        <strain evidence="12">ECT3854</strain>
    </source>
</reference>
<feature type="transmembrane region" description="Helical" evidence="11">
    <location>
        <begin position="202"/>
        <end position="221"/>
    </location>
</feature>
<keyword evidence="5" id="KW-0808">Transferase</keyword>
<proteinExistence type="predicted"/>
<sequence>MALVCLSKRLHSIYVLRLFNDGPAMLLLFASICCMIRNSWKWGCFLFSLAVSIKMNILLFAPGLLLLLLQAHTTLWGTVECLTICAVTQLILGAPFLLRYPESYLRKAFELDRVFFYKWTVNWKFLSEDVFVSKQLSLVLLACHLGALAYFAIQLLKVAKQRVGHRIFWPSSSTMSPEYILYTMFLSNFIGICFARTLHYQFYCWYISTIPMLLLLTTSTTTTTTTATIMTKAIAMVLVMVALEYSFHIFPATPLSSAVLQITHGYILVQCISNQFPAELLTTPKATTVVAEEKRSSKDNAVTKND</sequence>
<evidence type="ECO:0000256" key="10">
    <source>
        <dbReference type="ARBA" id="ARBA00049506"/>
    </source>
</evidence>
<evidence type="ECO:0000256" key="1">
    <source>
        <dbReference type="ARBA" id="ARBA00004477"/>
    </source>
</evidence>
<keyword evidence="6 11" id="KW-0812">Transmembrane</keyword>
<dbReference type="GO" id="GO:0052925">
    <property type="term" value="F:dol-P-Man:Man(5)GlcNAc(2)-PP-Dol alpha-1,3-mannosyltransferase activity"/>
    <property type="evidence" value="ECO:0007669"/>
    <property type="project" value="UniProtKB-EC"/>
</dbReference>
<dbReference type="AlphaFoldDB" id="A0A7S1GPB1"/>
<keyword evidence="9 11" id="KW-0472">Membrane</keyword>
<gene>
    <name evidence="12" type="ORF">CTEN0397_LOCUS12224</name>
</gene>
<evidence type="ECO:0000256" key="2">
    <source>
        <dbReference type="ARBA" id="ARBA00004922"/>
    </source>
</evidence>
<keyword evidence="7" id="KW-0256">Endoplasmic reticulum</keyword>
<evidence type="ECO:0000256" key="6">
    <source>
        <dbReference type="ARBA" id="ARBA00022692"/>
    </source>
</evidence>
<organism evidence="12">
    <name type="scientific">Cyclophora tenuis</name>
    <name type="common">Marine diatom</name>
    <dbReference type="NCBI Taxonomy" id="216820"/>
    <lineage>
        <taxon>Eukaryota</taxon>
        <taxon>Sar</taxon>
        <taxon>Stramenopiles</taxon>
        <taxon>Ochrophyta</taxon>
        <taxon>Bacillariophyta</taxon>
        <taxon>Fragilariophyceae</taxon>
        <taxon>Fragilariophycidae</taxon>
        <taxon>Cyclophorales</taxon>
        <taxon>Cyclophoraceae</taxon>
        <taxon>Cyclophora</taxon>
    </lineage>
</organism>
<feature type="transmembrane region" description="Helical" evidence="11">
    <location>
        <begin position="45"/>
        <end position="69"/>
    </location>
</feature>
<feature type="transmembrane region" description="Helical" evidence="11">
    <location>
        <begin position="227"/>
        <end position="247"/>
    </location>
</feature>
<accession>A0A7S1GPB1</accession>
<dbReference type="EC" id="2.4.1.258" evidence="3"/>
<evidence type="ECO:0000256" key="4">
    <source>
        <dbReference type="ARBA" id="ARBA00022676"/>
    </source>
</evidence>
<evidence type="ECO:0000313" key="12">
    <source>
        <dbReference type="EMBL" id="CAD8941158.1"/>
    </source>
</evidence>
<dbReference type="InterPro" id="IPR007873">
    <property type="entry name" value="Glycosyltransferase_ALG3"/>
</dbReference>
<comment type="pathway">
    <text evidence="2">Protein modification; protein glycosylation.</text>
</comment>
<comment type="subcellular location">
    <subcellularLocation>
        <location evidence="1">Endoplasmic reticulum membrane</location>
        <topology evidence="1">Multi-pass membrane protein</topology>
    </subcellularLocation>
</comment>
<comment type="catalytic activity">
    <reaction evidence="10">
        <text>an alpha-D-Man-(1-&gt;2)-alpha-D-Man-(1-&gt;2)-alpha-D-Man-(1-&gt;3)-[alpha-D-Man-(1-&gt;6)]-beta-D-Man-(1-&gt;4)-beta-D-GlcNAc-(1-&gt;4)-alpha-D-GlcNAc-diphospho-di-trans,poly-cis-dolichol + a di-trans,poly-cis-dolichyl beta-D-mannosyl phosphate = an alpha-D-Man-(1-&gt;2)-alpha-D-Man-(1-&gt;2)-alpha-D-Man-(1-&gt;3)-[alpha-D-Man-(1-&gt;3)-alpha-D-Man-(1-&gt;6)]-beta-D-Man-(1-&gt;4)-beta-D-GlcNAc-(1-&gt;4)-alpha-D-GlcNAc-diphospho-di-trans,poly-cis-dolichol + a di-trans,poly-cis-dolichyl phosphate + H(+)</text>
        <dbReference type="Rhea" id="RHEA:29527"/>
        <dbReference type="Rhea" id="RHEA-COMP:19498"/>
        <dbReference type="Rhea" id="RHEA-COMP:19501"/>
        <dbReference type="Rhea" id="RHEA-COMP:19516"/>
        <dbReference type="Rhea" id="RHEA-COMP:19517"/>
        <dbReference type="ChEBI" id="CHEBI:15378"/>
        <dbReference type="ChEBI" id="CHEBI:57683"/>
        <dbReference type="ChEBI" id="CHEBI:58211"/>
        <dbReference type="ChEBI" id="CHEBI:132515"/>
        <dbReference type="ChEBI" id="CHEBI:132516"/>
        <dbReference type="EC" id="2.4.1.258"/>
    </reaction>
    <physiologicalReaction direction="left-to-right" evidence="10">
        <dbReference type="Rhea" id="RHEA:29528"/>
    </physiologicalReaction>
</comment>
<feature type="transmembrane region" description="Helical" evidence="11">
    <location>
        <begin position="179"/>
        <end position="195"/>
    </location>
</feature>
<evidence type="ECO:0000256" key="7">
    <source>
        <dbReference type="ARBA" id="ARBA00022824"/>
    </source>
</evidence>
<keyword evidence="4" id="KW-0328">Glycosyltransferase</keyword>